<dbReference type="EC" id="5.3.1.22" evidence="4 7"/>
<protein>
    <recommendedName>
        <fullName evidence="5 7">Putative hydroxypyruvate isomerase</fullName>
        <ecNumber evidence="4 7">5.3.1.22</ecNumber>
    </recommendedName>
</protein>
<comment type="caution">
    <text evidence="10">The sequence shown here is derived from an EMBL/GenBank/DDBJ whole genome shotgun (WGS) entry which is preliminary data.</text>
</comment>
<dbReference type="FunFam" id="3.20.20.150:FF:000007">
    <property type="entry name" value="Hydroxypyruvate isomerase"/>
    <property type="match status" value="1"/>
</dbReference>
<evidence type="ECO:0000256" key="5">
    <source>
        <dbReference type="ARBA" id="ARBA00017985"/>
    </source>
</evidence>
<evidence type="ECO:0000256" key="7">
    <source>
        <dbReference type="PIRNR" id="PIRNR006241"/>
    </source>
</evidence>
<dbReference type="Proteomes" id="UP001608902">
    <property type="component" value="Unassembled WGS sequence"/>
</dbReference>
<feature type="active site" description="Proton donor/acceptor" evidence="8">
    <location>
        <position position="143"/>
    </location>
</feature>
<evidence type="ECO:0000259" key="9">
    <source>
        <dbReference type="Pfam" id="PF01261"/>
    </source>
</evidence>
<evidence type="ECO:0000256" key="8">
    <source>
        <dbReference type="PIRSR" id="PIRSR006241-50"/>
    </source>
</evidence>
<dbReference type="InterPro" id="IPR026040">
    <property type="entry name" value="HyI-like"/>
</dbReference>
<dbReference type="PANTHER" id="PTHR43489">
    <property type="entry name" value="ISOMERASE"/>
    <property type="match status" value="1"/>
</dbReference>
<comment type="similarity">
    <text evidence="3 7">Belongs to the hyi family.</text>
</comment>
<dbReference type="EMBL" id="JBGFUD010000763">
    <property type="protein sequence ID" value="MFH4975190.1"/>
    <property type="molecule type" value="Genomic_DNA"/>
</dbReference>
<dbReference type="PANTHER" id="PTHR43489:SF6">
    <property type="entry name" value="HYDROXYPYRUVATE ISOMERASE-RELATED"/>
    <property type="match status" value="1"/>
</dbReference>
<comment type="function">
    <text evidence="2 7">Catalyzes the reversible isomerization between hydroxypyruvate and 2-hydroxy-3-oxopropanoate (also termed tartronate semialdehyde).</text>
</comment>
<dbReference type="AlphaFoldDB" id="A0ABD6E699"/>
<evidence type="ECO:0000256" key="2">
    <source>
        <dbReference type="ARBA" id="ARBA00002968"/>
    </source>
</evidence>
<evidence type="ECO:0000256" key="1">
    <source>
        <dbReference type="ARBA" id="ARBA00000476"/>
    </source>
</evidence>
<comment type="catalytic activity">
    <reaction evidence="1 7">
        <text>3-hydroxypyruvate = 2-hydroxy-3-oxopropanoate</text>
        <dbReference type="Rhea" id="RHEA:11952"/>
        <dbReference type="ChEBI" id="CHEBI:17180"/>
        <dbReference type="ChEBI" id="CHEBI:57978"/>
        <dbReference type="EC" id="5.3.1.22"/>
    </reaction>
</comment>
<reference evidence="10 11" key="1">
    <citation type="submission" date="2024-08" db="EMBL/GenBank/DDBJ databases">
        <title>Gnathostoma spinigerum genome.</title>
        <authorList>
            <person name="Gonzalez-Bertolin B."/>
            <person name="Monzon S."/>
            <person name="Zaballos A."/>
            <person name="Jimenez P."/>
            <person name="Dekumyoy P."/>
            <person name="Varona S."/>
            <person name="Cuesta I."/>
            <person name="Sumanam S."/>
            <person name="Adisakwattana P."/>
            <person name="Gasser R.B."/>
            <person name="Hernandez-Gonzalez A."/>
            <person name="Young N.D."/>
            <person name="Perteguer M.J."/>
        </authorList>
    </citation>
    <scope>NUCLEOTIDE SEQUENCE [LARGE SCALE GENOMIC DNA]</scope>
    <source>
        <strain evidence="10">AL3</strain>
        <tissue evidence="10">Liver</tissue>
    </source>
</reference>
<dbReference type="SUPFAM" id="SSF51658">
    <property type="entry name" value="Xylose isomerase-like"/>
    <property type="match status" value="1"/>
</dbReference>
<dbReference type="InterPro" id="IPR036237">
    <property type="entry name" value="Xyl_isomerase-like_sf"/>
</dbReference>
<proteinExistence type="inferred from homology"/>
<dbReference type="GO" id="GO:0008903">
    <property type="term" value="F:hydroxypyruvate isomerase activity"/>
    <property type="evidence" value="ECO:0007669"/>
    <property type="project" value="UniProtKB-EC"/>
</dbReference>
<dbReference type="Pfam" id="PF01261">
    <property type="entry name" value="AP_endonuc_2"/>
    <property type="match status" value="1"/>
</dbReference>
<evidence type="ECO:0000256" key="3">
    <source>
        <dbReference type="ARBA" id="ARBA00005962"/>
    </source>
</evidence>
<dbReference type="InterPro" id="IPR013022">
    <property type="entry name" value="Xyl_isomerase-like_TIM-brl"/>
</dbReference>
<accession>A0ABD6E699</accession>
<keyword evidence="11" id="KW-1185">Reference proteome</keyword>
<sequence>MRVVANLSTMYQGVELLERYEKAAAAGFRLVEVALPYICPAESLKKKADQNGLRHVLINAPSVVFLGDFKKGFRGIAALPNMLSEFPRSVESAIHYANILDCKKIHVMAGIAPDSPENTATFKENIRFASREFAKEGIMCLIEPINPITIPGYFLSTYEQAVGVINELNEPNLKLQFDVFHAQQICGRLTKTISDLAKLIGHVQVAQVPDRHEPDSDGEIDYKYIFSVLKKHGDWAIGCEYIDQPDVASNLNWILQYHLSF</sequence>
<dbReference type="InterPro" id="IPR050417">
    <property type="entry name" value="Sugar_Epim/Isomerase"/>
</dbReference>
<organism evidence="10 11">
    <name type="scientific">Gnathostoma spinigerum</name>
    <dbReference type="NCBI Taxonomy" id="75299"/>
    <lineage>
        <taxon>Eukaryota</taxon>
        <taxon>Metazoa</taxon>
        <taxon>Ecdysozoa</taxon>
        <taxon>Nematoda</taxon>
        <taxon>Chromadorea</taxon>
        <taxon>Rhabditida</taxon>
        <taxon>Spirurina</taxon>
        <taxon>Gnathostomatomorpha</taxon>
        <taxon>Gnathostomatoidea</taxon>
        <taxon>Gnathostomatidae</taxon>
        <taxon>Gnathostoma</taxon>
    </lineage>
</organism>
<evidence type="ECO:0000313" key="10">
    <source>
        <dbReference type="EMBL" id="MFH4975190.1"/>
    </source>
</evidence>
<keyword evidence="6 7" id="KW-0413">Isomerase</keyword>
<evidence type="ECO:0000256" key="4">
    <source>
        <dbReference type="ARBA" id="ARBA00012570"/>
    </source>
</evidence>
<feature type="active site" description="Proton donor/acceptor" evidence="8">
    <location>
        <position position="240"/>
    </location>
</feature>
<evidence type="ECO:0000313" key="11">
    <source>
        <dbReference type="Proteomes" id="UP001608902"/>
    </source>
</evidence>
<evidence type="ECO:0000256" key="6">
    <source>
        <dbReference type="ARBA" id="ARBA00023235"/>
    </source>
</evidence>
<dbReference type="PIRSF" id="PIRSF006241">
    <property type="entry name" value="HyI"/>
    <property type="match status" value="1"/>
</dbReference>
<name>A0ABD6E699_9BILA</name>
<gene>
    <name evidence="10" type="ORF">AB6A40_001899</name>
</gene>
<dbReference type="Gene3D" id="3.20.20.150">
    <property type="entry name" value="Divalent-metal-dependent TIM barrel enzymes"/>
    <property type="match status" value="1"/>
</dbReference>
<feature type="domain" description="Xylose isomerase-like TIM barrel" evidence="9">
    <location>
        <begin position="21"/>
        <end position="254"/>
    </location>
</feature>